<organism evidence="27 28">
    <name type="scientific">Mycolicibacterium chlorophenolicum</name>
    <dbReference type="NCBI Taxonomy" id="37916"/>
    <lineage>
        <taxon>Bacteria</taxon>
        <taxon>Bacillati</taxon>
        <taxon>Actinomycetota</taxon>
        <taxon>Actinomycetes</taxon>
        <taxon>Mycobacteriales</taxon>
        <taxon>Mycobacteriaceae</taxon>
        <taxon>Mycolicibacterium</taxon>
    </lineage>
</organism>
<dbReference type="GO" id="GO:0042128">
    <property type="term" value="P:nitrate assimilation"/>
    <property type="evidence" value="ECO:0007669"/>
    <property type="project" value="UniProtKB-UniRule"/>
</dbReference>
<keyword evidence="13 27" id="KW-0560">Oxidoreductase</keyword>
<comment type="caution">
    <text evidence="27">The sequence shown here is derived from an EMBL/GenBank/DDBJ whole genome shotgun (WGS) entry which is preliminary data.</text>
</comment>
<dbReference type="NCBIfam" id="TIGR02374">
    <property type="entry name" value="nitri_red_nirB"/>
    <property type="match status" value="1"/>
</dbReference>
<dbReference type="InterPro" id="IPR041575">
    <property type="entry name" value="Rubredoxin_C"/>
</dbReference>
<dbReference type="InterPro" id="IPR006067">
    <property type="entry name" value="NO2/SO3_Rdtase_4Fe4S_dom"/>
</dbReference>
<keyword evidence="8 20" id="KW-0285">Flavoprotein</keyword>
<dbReference type="FunFam" id="3.50.50.60:FF:000033">
    <property type="entry name" value="Nitrite reductase [NAD(P)H], large subunit"/>
    <property type="match status" value="1"/>
</dbReference>
<dbReference type="NCBIfam" id="NF011565">
    <property type="entry name" value="PRK14989.1"/>
    <property type="match status" value="1"/>
</dbReference>
<feature type="binding site" evidence="21">
    <location>
        <position position="699"/>
    </location>
    <ligand>
        <name>[4Fe-4S] cluster</name>
        <dbReference type="ChEBI" id="CHEBI:49883"/>
    </ligand>
</feature>
<evidence type="ECO:0000259" key="24">
    <source>
        <dbReference type="Pfam" id="PF04324"/>
    </source>
</evidence>
<keyword evidence="28" id="KW-1185">Reference proteome</keyword>
<dbReference type="EC" id="1.8.7.1" evidence="5"/>
<gene>
    <name evidence="27" type="primary">nasD_1</name>
    <name evidence="27" type="ORF">MCHLDSM_01578</name>
</gene>
<accession>A0A0J6WHC1</accession>
<dbReference type="SUPFAM" id="SSF51905">
    <property type="entry name" value="FAD/NAD(P)-binding domain"/>
    <property type="match status" value="1"/>
</dbReference>
<evidence type="ECO:0000256" key="7">
    <source>
        <dbReference type="ARBA" id="ARBA00022617"/>
    </source>
</evidence>
<dbReference type="InterPro" id="IPR041854">
    <property type="entry name" value="BFD-like_2Fe2S-bd_dom_sf"/>
</dbReference>
<evidence type="ECO:0000256" key="3">
    <source>
        <dbReference type="ARBA" id="ARBA00005096"/>
    </source>
</evidence>
<keyword evidence="12 20" id="KW-0274">FAD</keyword>
<evidence type="ECO:0000256" key="17">
    <source>
        <dbReference type="ARBA" id="ARBA00034078"/>
    </source>
</evidence>
<comment type="similarity">
    <text evidence="4">Belongs to the nitrite and sulfite reductase 4Fe-4S domain family.</text>
</comment>
<feature type="domain" description="BFD-like [2Fe-2S]-binding" evidence="24">
    <location>
        <begin position="446"/>
        <end position="493"/>
    </location>
</feature>
<feature type="domain" description="NADH-rubredoxin oxidoreductase C-terminal" evidence="26">
    <location>
        <begin position="344"/>
        <end position="404"/>
    </location>
</feature>
<evidence type="ECO:0000256" key="20">
    <source>
        <dbReference type="PIRNR" id="PIRNR037149"/>
    </source>
</evidence>
<dbReference type="SUPFAM" id="SSF56014">
    <property type="entry name" value="Nitrite and sulphite reductase 4Fe-4S domain-like"/>
    <property type="match status" value="1"/>
</dbReference>
<dbReference type="InterPro" id="IPR007419">
    <property type="entry name" value="BFD-like_2Fe2S-bd_dom"/>
</dbReference>
<evidence type="ECO:0000256" key="18">
    <source>
        <dbReference type="ARBA" id="ARBA00049518"/>
    </source>
</evidence>
<comment type="cofactor">
    <cofactor evidence="21">
        <name>[4Fe-4S] cluster</name>
        <dbReference type="ChEBI" id="CHEBI:49883"/>
    </cofactor>
    <text evidence="21">Binds 1 [4Fe-4S] cluster per subunit.</text>
</comment>
<dbReference type="GO" id="GO:0098809">
    <property type="term" value="F:nitrite reductase activity"/>
    <property type="evidence" value="ECO:0007669"/>
    <property type="project" value="InterPro"/>
</dbReference>
<evidence type="ECO:0000256" key="14">
    <source>
        <dbReference type="ARBA" id="ARBA00023004"/>
    </source>
</evidence>
<comment type="subunit">
    <text evidence="19">Homodimer which associates with NirD.</text>
</comment>
<dbReference type="Gene3D" id="1.10.10.1100">
    <property type="entry name" value="BFD-like [2Fe-2S]-binding domain"/>
    <property type="match status" value="1"/>
</dbReference>
<protein>
    <recommendedName>
        <fullName evidence="5">assimilatory sulfite reductase (ferredoxin)</fullName>
        <ecNumber evidence="5">1.8.7.1</ecNumber>
    </recommendedName>
</protein>
<evidence type="ECO:0000256" key="6">
    <source>
        <dbReference type="ARBA" id="ARBA00022485"/>
    </source>
</evidence>
<dbReference type="Pfam" id="PF01077">
    <property type="entry name" value="NIR_SIR"/>
    <property type="match status" value="1"/>
</dbReference>
<dbReference type="PROSITE" id="PS00365">
    <property type="entry name" value="NIR_SIR"/>
    <property type="match status" value="1"/>
</dbReference>
<keyword evidence="16 20" id="KW-0534">Nitrate assimilation</keyword>
<dbReference type="Pfam" id="PF07992">
    <property type="entry name" value="Pyr_redox_2"/>
    <property type="match status" value="1"/>
</dbReference>
<dbReference type="GO" id="GO:0050311">
    <property type="term" value="F:sulfite reductase (ferredoxin) activity"/>
    <property type="evidence" value="ECO:0007669"/>
    <property type="project" value="UniProtKB-EC"/>
</dbReference>
<dbReference type="Proteomes" id="UP000036513">
    <property type="component" value="Unassembled WGS sequence"/>
</dbReference>
<dbReference type="InterPro" id="IPR005117">
    <property type="entry name" value="NiRdtase/SiRdtase_haem-b_fer"/>
</dbReference>
<dbReference type="InterPro" id="IPR045854">
    <property type="entry name" value="NO2/SO3_Rdtase_4Fe4S_sf"/>
</dbReference>
<dbReference type="InterPro" id="IPR052034">
    <property type="entry name" value="NasD-like"/>
</dbReference>
<evidence type="ECO:0000259" key="23">
    <source>
        <dbReference type="Pfam" id="PF03460"/>
    </source>
</evidence>
<keyword evidence="14 21" id="KW-0408">Iron</keyword>
<dbReference type="Gene3D" id="3.30.390.30">
    <property type="match status" value="1"/>
</dbReference>
<dbReference type="PANTHER" id="PTHR43809:SF1">
    <property type="entry name" value="NITRITE REDUCTASE (NADH) LARGE SUBUNIT"/>
    <property type="match status" value="1"/>
</dbReference>
<reference evidence="27 28" key="1">
    <citation type="journal article" date="2015" name="Genome Biol. Evol.">
        <title>Characterization of Three Mycobacterium spp. with Potential Use in Bioremediation by Genome Sequencing and Comparative Genomics.</title>
        <authorList>
            <person name="Das S."/>
            <person name="Pettersson B.M."/>
            <person name="Behra P.R."/>
            <person name="Ramesh M."/>
            <person name="Dasgupta S."/>
            <person name="Bhattacharya A."/>
            <person name="Kirsebom L.A."/>
        </authorList>
    </citation>
    <scope>NUCLEOTIDE SEQUENCE [LARGE SCALE GENOMIC DNA]</scope>
    <source>
        <strain evidence="27 28">DSM 43826</strain>
    </source>
</reference>
<evidence type="ECO:0000256" key="12">
    <source>
        <dbReference type="ARBA" id="ARBA00022827"/>
    </source>
</evidence>
<dbReference type="GO" id="GO:0051539">
    <property type="term" value="F:4 iron, 4 sulfur cluster binding"/>
    <property type="evidence" value="ECO:0007669"/>
    <property type="project" value="UniProtKB-KW"/>
</dbReference>
<comment type="cofactor">
    <cofactor evidence="1 20">
        <name>FAD</name>
        <dbReference type="ChEBI" id="CHEBI:57692"/>
    </cofactor>
</comment>
<feature type="domain" description="Nitrite/sulphite reductase 4Fe-4S" evidence="22">
    <location>
        <begin position="650"/>
        <end position="786"/>
    </location>
</feature>
<feature type="binding site" evidence="21">
    <location>
        <position position="659"/>
    </location>
    <ligand>
        <name>[4Fe-4S] cluster</name>
        <dbReference type="ChEBI" id="CHEBI:49883"/>
    </ligand>
</feature>
<dbReference type="GO" id="GO:0051537">
    <property type="term" value="F:2 iron, 2 sulfur cluster binding"/>
    <property type="evidence" value="ECO:0007669"/>
    <property type="project" value="UniProtKB-KW"/>
</dbReference>
<dbReference type="InterPro" id="IPR006066">
    <property type="entry name" value="NO2/SO3_Rdtase_FeS/sirohaem_BS"/>
</dbReference>
<dbReference type="PANTHER" id="PTHR43809">
    <property type="entry name" value="NITRITE REDUCTASE (NADH) LARGE SUBUNIT"/>
    <property type="match status" value="1"/>
</dbReference>
<keyword evidence="15 21" id="KW-0411">Iron-sulfur</keyword>
<dbReference type="SMR" id="A0A0J6WHC1"/>
<keyword evidence="9" id="KW-0001">2Fe-2S</keyword>
<dbReference type="InterPro" id="IPR036136">
    <property type="entry name" value="Nit/Sulf_reduc_fer-like_dom_sf"/>
</dbReference>
<keyword evidence="7 21" id="KW-0349">Heme</keyword>
<comment type="catalytic activity">
    <reaction evidence="18">
        <text>hydrogen sulfide + 6 oxidized [2Fe-2S]-[ferredoxin] + 3 H2O = sulfite + 6 reduced [2Fe-2S]-[ferredoxin] + 7 H(+)</text>
        <dbReference type="Rhea" id="RHEA:23132"/>
        <dbReference type="Rhea" id="RHEA-COMP:10000"/>
        <dbReference type="Rhea" id="RHEA-COMP:10001"/>
        <dbReference type="ChEBI" id="CHEBI:15377"/>
        <dbReference type="ChEBI" id="CHEBI:15378"/>
        <dbReference type="ChEBI" id="CHEBI:17359"/>
        <dbReference type="ChEBI" id="CHEBI:29919"/>
        <dbReference type="ChEBI" id="CHEBI:33737"/>
        <dbReference type="ChEBI" id="CHEBI:33738"/>
        <dbReference type="EC" id="1.8.7.1"/>
    </reaction>
</comment>
<keyword evidence="6 21" id="KW-0004">4Fe-4S</keyword>
<evidence type="ECO:0000256" key="16">
    <source>
        <dbReference type="ARBA" id="ARBA00023063"/>
    </source>
</evidence>
<evidence type="ECO:0000259" key="26">
    <source>
        <dbReference type="Pfam" id="PF18267"/>
    </source>
</evidence>
<evidence type="ECO:0000256" key="19">
    <source>
        <dbReference type="ARBA" id="ARBA00064211"/>
    </source>
</evidence>
<dbReference type="CDD" id="cd19944">
    <property type="entry name" value="NirB_Fer2_BFD-like_2"/>
    <property type="match status" value="1"/>
</dbReference>
<dbReference type="GO" id="GO:0020037">
    <property type="term" value="F:heme binding"/>
    <property type="evidence" value="ECO:0007669"/>
    <property type="project" value="InterPro"/>
</dbReference>
<dbReference type="PRINTS" id="PR00368">
    <property type="entry name" value="FADPNR"/>
</dbReference>
<evidence type="ECO:0000256" key="11">
    <source>
        <dbReference type="ARBA" id="ARBA00022784"/>
    </source>
</evidence>
<dbReference type="GO" id="GO:0046872">
    <property type="term" value="F:metal ion binding"/>
    <property type="evidence" value="ECO:0007669"/>
    <property type="project" value="UniProtKB-KW"/>
</dbReference>
<evidence type="ECO:0000256" key="8">
    <source>
        <dbReference type="ARBA" id="ARBA00022630"/>
    </source>
</evidence>
<comment type="function">
    <text evidence="2">Catalyzes the reduction of sulfite to sulfide, a step in the biosynthesis of sulfur-containing amino acids and cofactors.</text>
</comment>
<feature type="binding site" evidence="21">
    <location>
        <position position="703"/>
    </location>
    <ligand>
        <name>[4Fe-4S] cluster</name>
        <dbReference type="ChEBI" id="CHEBI:49883"/>
    </ligand>
</feature>
<dbReference type="InterPro" id="IPR017121">
    <property type="entry name" value="Nitrite_Rdtase_lsu"/>
</dbReference>
<dbReference type="STRING" id="37916.MCHLDSM_01578"/>
<evidence type="ECO:0000256" key="1">
    <source>
        <dbReference type="ARBA" id="ARBA00001974"/>
    </source>
</evidence>
<evidence type="ECO:0000259" key="22">
    <source>
        <dbReference type="Pfam" id="PF01077"/>
    </source>
</evidence>
<dbReference type="FunFam" id="1.10.10.1100:FF:000002">
    <property type="entry name" value="Nitrite reductase large subunit"/>
    <property type="match status" value="1"/>
</dbReference>
<dbReference type="SUPFAM" id="SSF55124">
    <property type="entry name" value="Nitrite/Sulfite reductase N-terminal domain-like"/>
    <property type="match status" value="1"/>
</dbReference>
<evidence type="ECO:0000256" key="2">
    <source>
        <dbReference type="ARBA" id="ARBA00003247"/>
    </source>
</evidence>
<evidence type="ECO:0000256" key="4">
    <source>
        <dbReference type="ARBA" id="ARBA00010429"/>
    </source>
</evidence>
<evidence type="ECO:0000256" key="13">
    <source>
        <dbReference type="ARBA" id="ARBA00023002"/>
    </source>
</evidence>
<name>A0A0J6WHC1_9MYCO</name>
<dbReference type="GO" id="GO:0050660">
    <property type="term" value="F:flavin adenine dinucleotide binding"/>
    <property type="evidence" value="ECO:0007669"/>
    <property type="project" value="UniProtKB-UniRule"/>
</dbReference>
<dbReference type="PIRSF" id="PIRSF037149">
    <property type="entry name" value="NirB"/>
    <property type="match status" value="1"/>
</dbReference>
<evidence type="ECO:0000256" key="15">
    <source>
        <dbReference type="ARBA" id="ARBA00023014"/>
    </source>
</evidence>
<evidence type="ECO:0000259" key="25">
    <source>
        <dbReference type="Pfam" id="PF07992"/>
    </source>
</evidence>
<proteinExistence type="inferred from homology"/>
<comment type="cofactor">
    <cofactor evidence="17">
        <name>[2Fe-2S] cluster</name>
        <dbReference type="ChEBI" id="CHEBI:190135"/>
    </cofactor>
</comment>
<keyword evidence="10 21" id="KW-0479">Metal-binding</keyword>
<dbReference type="PATRIC" id="fig|37916.4.peg.1475"/>
<dbReference type="Gene3D" id="3.30.413.10">
    <property type="entry name" value="Sulfite Reductase Hemoprotein, domain 1"/>
    <property type="match status" value="1"/>
</dbReference>
<dbReference type="FunFam" id="3.30.413.10:FF:000007">
    <property type="entry name" value="Nitrite reductase [NAD(P)H] large subunit"/>
    <property type="match status" value="1"/>
</dbReference>
<evidence type="ECO:0000256" key="21">
    <source>
        <dbReference type="PIRSR" id="PIRSR037149-1"/>
    </source>
</evidence>
<dbReference type="InterPro" id="IPR012744">
    <property type="entry name" value="Nitri_red_NirB"/>
</dbReference>
<feature type="binding site" description="axial binding residue" evidence="21">
    <location>
        <position position="703"/>
    </location>
    <ligand>
        <name>siroheme</name>
        <dbReference type="ChEBI" id="CHEBI:60052"/>
    </ligand>
    <ligandPart>
        <name>Fe</name>
        <dbReference type="ChEBI" id="CHEBI:18248"/>
    </ligandPart>
</feature>
<evidence type="ECO:0000313" key="28">
    <source>
        <dbReference type="Proteomes" id="UP000036513"/>
    </source>
</evidence>
<dbReference type="InterPro" id="IPR036188">
    <property type="entry name" value="FAD/NAD-bd_sf"/>
</dbReference>
<dbReference type="Gene3D" id="3.50.50.60">
    <property type="entry name" value="FAD/NAD(P)-binding domain"/>
    <property type="match status" value="2"/>
</dbReference>
<dbReference type="GO" id="GO:0015980">
    <property type="term" value="P:energy derivation by oxidation of organic compounds"/>
    <property type="evidence" value="ECO:0007669"/>
    <property type="project" value="UniProtKB-ARBA"/>
</dbReference>
<dbReference type="UniPathway" id="UPA00653"/>
<dbReference type="InterPro" id="IPR023753">
    <property type="entry name" value="FAD/NAD-binding_dom"/>
</dbReference>
<dbReference type="AlphaFoldDB" id="A0A0J6WHC1"/>
<dbReference type="Pfam" id="PF04324">
    <property type="entry name" value="Fer2_BFD"/>
    <property type="match status" value="1"/>
</dbReference>
<feature type="domain" description="FAD/NAD(P)-binding" evidence="25">
    <location>
        <begin position="24"/>
        <end position="307"/>
    </location>
</feature>
<feature type="domain" description="Nitrite/Sulfite reductase ferredoxin-like" evidence="23">
    <location>
        <begin position="577"/>
        <end position="638"/>
    </location>
</feature>
<dbReference type="EMBL" id="JYNL01000014">
    <property type="protein sequence ID" value="KMO81117.1"/>
    <property type="molecule type" value="Genomic_DNA"/>
</dbReference>
<sequence>MGASHGATQWQYRLPSLSGMPTSRVVVVGHGMVAHRFIEALRSRDTEDRWHVTVLAEELDAAYDRVGLTGYTEHWERSRLALPGNLYGGDDLVDVRLGRRVTALDSAATTVTTADGAEFRYDALVLATGSYAFVPPVPGHDLPQCHVYRTLDDLDAIRADAARAVTAASGDAAGVVIGGGLLGLEAANALRSFGLTPHVVEMAPRLMAQQLDEAGGALLGRMVGALGIDVHVGVGTERIEPAQAGVRVTLSDGQTVDAGVVVFAAGVRPRDELARVAGLAVAERGGVLTDASCATRDPRIYAIGEVAAIDGRCYGLVGPGYTSAEVVADRLLGGAAEFGIADMSTKLKLLGVDVASFGDAMGDTPDCLEVAVNDAVRQTYAKLVLSDDASTLLGGILVGDASAYGVLRPMVGEQLPGDPLAFLTPAGSDGSAAGVGVGALPATAQICSCNNISKGDVTDAIAAGCCDVAGLKACTRAGTSCGSCVPLLKQLLDAQGVEQSTALCEHFPQSRAELFEIVTATEIRTFSGLIERFGSGKGCDICKPVVASILASTGTGHILDGEQASLQDSNDHFLANIQRNGSYSVVPRVPGGDITPEHLILIGEIARDFGLYTKITGGQRIDMFGARVDQLPEIWRRLVDGGMESGHAYGKALRTVKSCVGSDWCRYGQQDSVQMAVNLELRYRGLRAPHKIKMGVSGCARECAEARSKDVGVIATENGWNLYVGGNGGMTPRHAELLASDLDDETLVRYVDRFLMFYIRTADRLQRTAPWVEEKGLEHVREVVCDDSLGLAAEFEAAVARHVEGYACEWKGVLEDPDKLSRFVSFVNAPGVDDPTVTFTRSAGRLVPTPIGMPKVVQR</sequence>
<evidence type="ECO:0000256" key="10">
    <source>
        <dbReference type="ARBA" id="ARBA00022723"/>
    </source>
</evidence>
<evidence type="ECO:0000256" key="9">
    <source>
        <dbReference type="ARBA" id="ARBA00022714"/>
    </source>
</evidence>
<dbReference type="PRINTS" id="PR00397">
    <property type="entry name" value="SIROHAEM"/>
</dbReference>
<evidence type="ECO:0000256" key="5">
    <source>
        <dbReference type="ARBA" id="ARBA00012353"/>
    </source>
</evidence>
<dbReference type="CDD" id="cd19943">
    <property type="entry name" value="NirB_Fer2_BFD-like_1"/>
    <property type="match status" value="1"/>
</dbReference>
<feature type="binding site" evidence="21">
    <location>
        <position position="665"/>
    </location>
    <ligand>
        <name>[4Fe-4S] cluster</name>
        <dbReference type="ChEBI" id="CHEBI:49883"/>
    </ligand>
</feature>
<dbReference type="Pfam" id="PF18267">
    <property type="entry name" value="Rubredoxin_C"/>
    <property type="match status" value="1"/>
</dbReference>
<dbReference type="Pfam" id="PF03460">
    <property type="entry name" value="NIR_SIR_ferr"/>
    <property type="match status" value="1"/>
</dbReference>
<comment type="cofactor">
    <cofactor evidence="21">
        <name>siroheme</name>
        <dbReference type="ChEBI" id="CHEBI:60052"/>
    </cofactor>
    <text evidence="21">Binds 1 siroheme per subunit.</text>
</comment>
<dbReference type="GO" id="GO:0050661">
    <property type="term" value="F:NADP binding"/>
    <property type="evidence" value="ECO:0007669"/>
    <property type="project" value="UniProtKB-UniRule"/>
</dbReference>
<keyword evidence="11" id="KW-0883">Thioether bond</keyword>
<comment type="pathway">
    <text evidence="3">Nitrogen metabolism; nitrate reduction (assimilation).</text>
</comment>
<dbReference type="InterPro" id="IPR016156">
    <property type="entry name" value="FAD/NAD-linked_Rdtase_dimer_sf"/>
</dbReference>
<evidence type="ECO:0000313" key="27">
    <source>
        <dbReference type="EMBL" id="KMO81117.1"/>
    </source>
</evidence>